<dbReference type="EMBL" id="CALSDN010000003">
    <property type="protein sequence ID" value="CAH6719962.1"/>
    <property type="molecule type" value="Genomic_DNA"/>
</dbReference>
<evidence type="ECO:0000313" key="2">
    <source>
        <dbReference type="Proteomes" id="UP001152531"/>
    </source>
</evidence>
<evidence type="ECO:0000313" key="1">
    <source>
        <dbReference type="EMBL" id="CAH6719962.1"/>
    </source>
</evidence>
<sequence length="139" mass="15824">MGAFGPNVFEDDTACDILVFMTGNEVYKLDQTFEELLASSDIDHYQVQEILVLSLIILASIDFDKLVNSALKIGYIDDITRIIAGNERKWCTSNHIVECKKCLDKIKTPEVSETYELWDESGSIDEWLKVINDIIDLFP</sequence>
<reference evidence="1" key="1">
    <citation type="submission" date="2022-06" db="EMBL/GenBank/DDBJ databases">
        <authorList>
            <person name="Legras J.-L."/>
            <person name="Devillers H."/>
            <person name="Grondin C."/>
        </authorList>
    </citation>
    <scope>NUCLEOTIDE SEQUENCE</scope>
    <source>
        <strain evidence="1">CLIB 1444</strain>
    </source>
</reference>
<keyword evidence="2" id="KW-1185">Reference proteome</keyword>
<dbReference type="Proteomes" id="UP001152531">
    <property type="component" value="Unassembled WGS sequence"/>
</dbReference>
<protein>
    <submittedName>
        <fullName evidence="1">Uncharacterized protein</fullName>
    </submittedName>
</protein>
<proteinExistence type="predicted"/>
<organism evidence="1 2">
    <name type="scientific">[Candida] jaroonii</name>
    <dbReference type="NCBI Taxonomy" id="467808"/>
    <lineage>
        <taxon>Eukaryota</taxon>
        <taxon>Fungi</taxon>
        <taxon>Dikarya</taxon>
        <taxon>Ascomycota</taxon>
        <taxon>Saccharomycotina</taxon>
        <taxon>Pichiomycetes</taxon>
        <taxon>Debaryomycetaceae</taxon>
        <taxon>Yamadazyma</taxon>
    </lineage>
</organism>
<gene>
    <name evidence="1" type="ORF">CLIB1444_03S01354</name>
</gene>
<accession>A0ACA9Y4Z4</accession>
<comment type="caution">
    <text evidence="1">The sequence shown here is derived from an EMBL/GenBank/DDBJ whole genome shotgun (WGS) entry which is preliminary data.</text>
</comment>
<name>A0ACA9Y4Z4_9ASCO</name>